<feature type="region of interest" description="Disordered" evidence="26">
    <location>
        <begin position="1204"/>
        <end position="1307"/>
    </location>
</feature>
<evidence type="ECO:0000256" key="9">
    <source>
        <dbReference type="ARBA" id="ARBA00018452"/>
    </source>
</evidence>
<evidence type="ECO:0000256" key="11">
    <source>
        <dbReference type="ARBA" id="ARBA00022723"/>
    </source>
</evidence>
<dbReference type="CDD" id="cd08342">
    <property type="entry name" value="HPPD_N_like"/>
    <property type="match status" value="1"/>
</dbReference>
<comment type="similarity">
    <text evidence="5">Belongs to the 4HPPD family.</text>
</comment>
<dbReference type="GO" id="GO:0003868">
    <property type="term" value="F:4-hydroxyphenylpyruvate dioxygenase activity"/>
    <property type="evidence" value="ECO:0007669"/>
    <property type="project" value="UniProtKB-EC"/>
</dbReference>
<evidence type="ECO:0000256" key="14">
    <source>
        <dbReference type="ARBA" id="ARBA00022801"/>
    </source>
</evidence>
<evidence type="ECO:0000256" key="8">
    <source>
        <dbReference type="ARBA" id="ARBA00011738"/>
    </source>
</evidence>
<dbReference type="Pfam" id="PF13871">
    <property type="entry name" value="Helicase_C_4"/>
    <property type="match status" value="1"/>
</dbReference>
<evidence type="ECO:0000256" key="5">
    <source>
        <dbReference type="ARBA" id="ARBA00005877"/>
    </source>
</evidence>
<evidence type="ECO:0000259" key="27">
    <source>
        <dbReference type="PROSITE" id="PS51819"/>
    </source>
</evidence>
<dbReference type="InterPro" id="IPR004360">
    <property type="entry name" value="Glyas_Fos-R_dOase_dom"/>
</dbReference>
<evidence type="ECO:0000256" key="25">
    <source>
        <dbReference type="ARBA" id="ARBA00048047"/>
    </source>
</evidence>
<dbReference type="SUPFAM" id="SSF52540">
    <property type="entry name" value="P-loop containing nucleoside triphosphate hydrolases"/>
    <property type="match status" value="2"/>
</dbReference>
<accession>A0A7J6M5P1</accession>
<name>A0A7J6M5P1_PERCH</name>
<dbReference type="Pfam" id="PF00730">
    <property type="entry name" value="HhH-GPD"/>
    <property type="match status" value="1"/>
</dbReference>
<dbReference type="GO" id="GO:0042802">
    <property type="term" value="F:identical protein binding"/>
    <property type="evidence" value="ECO:0007669"/>
    <property type="project" value="UniProtKB-ARBA"/>
</dbReference>
<evidence type="ECO:0000313" key="29">
    <source>
        <dbReference type="Proteomes" id="UP000591131"/>
    </source>
</evidence>
<keyword evidence="20" id="KW-0472">Membrane</keyword>
<reference evidence="28 29" key="1">
    <citation type="submission" date="2020-04" db="EMBL/GenBank/DDBJ databases">
        <title>Perkinsus chesapeaki whole genome sequence.</title>
        <authorList>
            <person name="Bogema D.R."/>
        </authorList>
    </citation>
    <scope>NUCLEOTIDE SEQUENCE [LARGE SCALE GENOMIC DNA]</scope>
    <source>
        <strain evidence="28">ATCC PRA-425</strain>
    </source>
</reference>
<dbReference type="GO" id="GO:0009072">
    <property type="term" value="P:aromatic amino acid metabolic process"/>
    <property type="evidence" value="ECO:0007669"/>
    <property type="project" value="InterPro"/>
</dbReference>
<dbReference type="GO" id="GO:0000703">
    <property type="term" value="F:oxidized pyrimidine nucleobase lesion DNA N-glycosylase activity"/>
    <property type="evidence" value="ECO:0007669"/>
    <property type="project" value="UniProtKB-ARBA"/>
</dbReference>
<evidence type="ECO:0000256" key="15">
    <source>
        <dbReference type="ARBA" id="ARBA00022824"/>
    </source>
</evidence>
<dbReference type="GO" id="GO:0031490">
    <property type="term" value="F:chromatin DNA binding"/>
    <property type="evidence" value="ECO:0007669"/>
    <property type="project" value="TreeGrafter"/>
</dbReference>
<feature type="region of interest" description="Disordered" evidence="26">
    <location>
        <begin position="820"/>
        <end position="842"/>
    </location>
</feature>
<dbReference type="InterPro" id="IPR005956">
    <property type="entry name" value="4OHPhenylPyrv_dOase"/>
</dbReference>
<keyword evidence="13" id="KW-0227">DNA damage</keyword>
<dbReference type="InterPro" id="IPR026741">
    <property type="entry name" value="SNO"/>
</dbReference>
<keyword evidence="21" id="KW-0234">DNA repair</keyword>
<evidence type="ECO:0000256" key="26">
    <source>
        <dbReference type="SAM" id="MobiDB-lite"/>
    </source>
</evidence>
<dbReference type="Gene3D" id="1.10.340.30">
    <property type="entry name" value="Hypothetical protein, domain 2"/>
    <property type="match status" value="1"/>
</dbReference>
<dbReference type="InterPro" id="IPR026937">
    <property type="entry name" value="SBNO_Helicase_C_dom"/>
</dbReference>
<comment type="function">
    <text evidence="24">Catalyzes the conversion of 4-hydroxyphenylpyruvic acid to homogentisic acid, one of the steps in tyrosine catabolism.</text>
</comment>
<dbReference type="InterPro" id="IPR041735">
    <property type="entry name" value="4OHPhenylPyrv_dOase_C"/>
</dbReference>
<evidence type="ECO:0000313" key="28">
    <source>
        <dbReference type="EMBL" id="KAF4666775.1"/>
    </source>
</evidence>
<keyword evidence="15" id="KW-0256">Endoplasmic reticulum</keyword>
<comment type="caution">
    <text evidence="28">The sequence shown here is derived from an EMBL/GenBank/DDBJ whole genome shotgun (WGS) entry which is preliminary data.</text>
</comment>
<dbReference type="SUPFAM" id="SSF54593">
    <property type="entry name" value="Glyoxalase/Bleomycin resistance protein/Dihydroxybiphenyl dioxygenase"/>
    <property type="match status" value="1"/>
</dbReference>
<dbReference type="EMBL" id="JAAPAO010000226">
    <property type="protein sequence ID" value="KAF4666775.1"/>
    <property type="molecule type" value="Genomic_DNA"/>
</dbReference>
<evidence type="ECO:0000256" key="19">
    <source>
        <dbReference type="ARBA" id="ARBA00023034"/>
    </source>
</evidence>
<evidence type="ECO:0000256" key="24">
    <source>
        <dbReference type="ARBA" id="ARBA00033727"/>
    </source>
</evidence>
<comment type="subcellular location">
    <subcellularLocation>
        <location evidence="4">Cytoplasm</location>
    </subcellularLocation>
    <subcellularLocation>
        <location evidence="3">Endoplasmic reticulum membrane</location>
        <topology evidence="3">Peripheral membrane protein</topology>
    </subcellularLocation>
    <subcellularLocation>
        <location evidence="2">Golgi apparatus membrane</location>
        <topology evidence="2">Peripheral membrane protein</topology>
    </subcellularLocation>
</comment>
<dbReference type="GO" id="GO:0046872">
    <property type="term" value="F:metal ion binding"/>
    <property type="evidence" value="ECO:0007669"/>
    <property type="project" value="UniProtKB-KW"/>
</dbReference>
<comment type="cofactor">
    <cofactor evidence="1">
        <name>Fe cation</name>
        <dbReference type="ChEBI" id="CHEBI:24875"/>
    </cofactor>
</comment>
<dbReference type="InterPro" id="IPR011257">
    <property type="entry name" value="DNA_glycosylase"/>
</dbReference>
<dbReference type="SUPFAM" id="SSF48150">
    <property type="entry name" value="DNA-glycosylase"/>
    <property type="match status" value="1"/>
</dbReference>
<evidence type="ECO:0000256" key="4">
    <source>
        <dbReference type="ARBA" id="ARBA00004496"/>
    </source>
</evidence>
<dbReference type="InterPro" id="IPR029068">
    <property type="entry name" value="Glyas_Bleomycin-R_OHBP_Dase"/>
</dbReference>
<keyword evidence="17" id="KW-0560">Oxidoreductase</keyword>
<feature type="domain" description="VOC" evidence="27">
    <location>
        <begin position="518"/>
        <end position="672"/>
    </location>
</feature>
<dbReference type="SMART" id="SM00478">
    <property type="entry name" value="ENDO3c"/>
    <property type="match status" value="1"/>
</dbReference>
<dbReference type="GO" id="GO:0000139">
    <property type="term" value="C:Golgi membrane"/>
    <property type="evidence" value="ECO:0007669"/>
    <property type="project" value="UniProtKB-SubCell"/>
</dbReference>
<dbReference type="GO" id="GO:0006285">
    <property type="term" value="P:base-excision repair, AP site formation"/>
    <property type="evidence" value="ECO:0007669"/>
    <property type="project" value="UniProtKB-ARBA"/>
</dbReference>
<dbReference type="Gene3D" id="3.10.180.10">
    <property type="entry name" value="2,3-Dihydroxybiphenyl 1,2-Dioxygenase, domain 1"/>
    <property type="match status" value="2"/>
</dbReference>
<feature type="compositionally biased region" description="Polar residues" evidence="26">
    <location>
        <begin position="1784"/>
        <end position="1793"/>
    </location>
</feature>
<evidence type="ECO:0000256" key="17">
    <source>
        <dbReference type="ARBA" id="ARBA00023002"/>
    </source>
</evidence>
<dbReference type="PROSITE" id="PS51819">
    <property type="entry name" value="VOC"/>
    <property type="match status" value="2"/>
</dbReference>
<evidence type="ECO:0000256" key="13">
    <source>
        <dbReference type="ARBA" id="ARBA00022763"/>
    </source>
</evidence>
<dbReference type="NCBIfam" id="TIGR01263">
    <property type="entry name" value="4HPPD"/>
    <property type="match status" value="1"/>
</dbReference>
<dbReference type="PANTHER" id="PTHR12706">
    <property type="entry name" value="STRAWBERRY NOTCH-RELATED"/>
    <property type="match status" value="1"/>
</dbReference>
<dbReference type="Pfam" id="PF00633">
    <property type="entry name" value="HHH"/>
    <property type="match status" value="1"/>
</dbReference>
<feature type="compositionally biased region" description="Basic residues" evidence="26">
    <location>
        <begin position="296"/>
        <end position="309"/>
    </location>
</feature>
<comment type="similarity">
    <text evidence="6">Belongs to the SBNO family.</text>
</comment>
<dbReference type="CDD" id="cd07250">
    <property type="entry name" value="HPPD_C_like"/>
    <property type="match status" value="1"/>
</dbReference>
<sequence length="2327" mass="258040">MRRSPRLIQTSFEDKPSKESNTFNKVKGNKETVWAIVKELRAVRDAPVDTMGCHMLTDPKGKPDDRRYQLLVAAMLSSQTKDQENAKAMGNLHKCLKDKGGLTRYNVASMTEKEIDEQIKGVGFHNTKAKNIKKVAEILLEQFDGKVPDTMEGLMSLPGVGPKMAVLMMEIGHGRRDAGICVDTHVHRIATKLGWTKNAGSPEATRQQLESCLPVEVWSDVNLFLVGLGQMVQQRPFQLLVRCMESSDPIGALQLVNRIGCKLTVIDKATGESILDMAEERGCSDEVKDYLMAHGGVRKGQHSSPSRKRKSEEDESLEGAKNSGQATIKTTIVAGTGDPYMANPGAKIFPDATNLTGVTGTSYLEFWVGNAKQSAIYYMHCLGFQPVAYSGMETGNKDKASYILRQGDINIMLSSPLQMGGEMNDFINKHGDGIRNIALACPNAKKAHDSAVSRGAKSFQEVKTLEDEYGKVRISGIDTYGEVKHLFLERGEYKGDNIMPGFEVWDPGFKVDDVGLKYVDHMVGNVGWNEMDVWAKFYKNVFGMDQLISFDDKDISTDYTALKSKVMTVDTGLVKYPINEPAVGKKKSQIEEYLEFNNGPGVQHLALATEDIIHTVSTMRARGTSFLKVPDTYYENLEDRVGPIEEDVAVLKDLGILVDRDDKGYLLQIFTRPLTDRPTFFIEIIQRRGGFSFGKGNFKALFVSIEEEQKRRGTLWRGLREGEILHMSTRIVGSLRDKDGDLALRIEEEKARIKHFNAAIDIQLLREQPFDIITNASRLQGLTGDHPMTLTYKRPGVGRSSMPSTLVDYNILSNLSHDVHHWANPKDRPKGDDGSGVRKGERLVPSYTEKDYNIITTKYLYDHEKQAEKEASLQKAFAAAKYRARNRFDPVLQRFTDPREEDSMKRVSEAMDVERVERALAQQPPCVRGRLGNFWNPVSHEVNNSEALEVMDIAADERKERYKNRYIMENNWHPATARQVRDVSRGHVEKSRRMNGISHDRFAEEYRRGFDIVSNVDHRLSQPSLPYPKPRPTAWDRIAEIKSDELAETMLMATTAMPPLEREEIRIPKATIESGMISSLQLEAVAYAARKFRLDKEAGRPSGFCLGDGTGPYSFGYLMGTLAMYVPLPLSTENASISWSRKCGKGRVIAALMLHLWNMGYRRLCWITATPDLLQDARRDLQDLGAANIPLLDYRKVRRYGTSIADWKPPRGRGRPRKESNEAKPAKKARIGKGECEVEGKVEGGDTEEPSSPCTSHSSHKGNERKKHHRHKEGKHHHHHHKEEEASVSKTSRRKRKKQSEGASVGVKADEWKGEGILFAAYAILVTTPQKAKEGTKGKSRYEQLLEWLNGGNGFVCLDECHKAKNVKVSGRKGSSRTGDLILELSRKLPEHPFLYCSATVAADIDNLAYLERLGMWGPHTPFHDFEAFHSVAKLGGTSGMEALAAEMKARGTMVARCLSFKGTTFHVDKVALTNAQIRLYDQCSNLWQDIISLPSGSLAGMALYSSAQRFFKILLLSFKLPAAVQWANEALLKGKSVVFSIWTTMESRLNAAAAGMDEDEATDKMELGGERLGPRSLLEYTIKKHLGDKDPVLCEMYIAEAAKLELPSNPLDDLIDLMGGPTKVAELTGRTKRQETDSSGKTRLVARQTTRTGDNINVIEQQAFQRGDKLVAVISEAASAGISLHADARAQSGGRQRVMIALELPWSAEKTVQQLGRVHRTNQRSPPSYILLVTTLLGELRFVSAVARRLVRLGALTRGDRNSAIGVEKVTSAETPATSSSEVDSNPSTPCSPGTPIDEADEACVTSPAASSAFGAFDYYLPAVRLALRKIQFVLIAGPEYESEDGTWPHEEDLPRQVWESPGPWTSSSRDFLRIVCAAAESAGLTSSQQARALDSSAPSETVSAFNLFLNRCLIQPVEIQDALLKWFSYHYSEQYDALKREDDLLTYGSGGKGASSGIGSSIEVVESELLCAGNGPETHLLTLSSDVGTPYGLVYDRYLNSYNGNGGGGASSRSLATARGSKRCGLSLQSVGSDAGDAGIPEGFYEYEPLPPSEPGLGFALRLSTSGRRPTFIFIRPDLPNKLLRRPRELLSSRKPPRLKYRSFADIDECQREWERAYTNRRPVCQHMVTGAIFSLWALLESLMVDGIPDPQELARLTRSLKLRSVEASGKPVVGLVLNDSDAAHRAQELALALRDISTESEETSSPSTQHEPDALEALLGPGSPLVKVPKIITPDFDSPEGQDLAVQMAAHMCSLDTSLIVGSVFRTWLDVHAYLCGKNGCGVRLVSNDIDGMVFVRRWLQKLFTRGYVHRGEKGIVFDRLSPS</sequence>
<protein>
    <recommendedName>
        <fullName evidence="9">4-hydroxyphenylpyruvate dioxygenase</fullName>
    </recommendedName>
    <alternativeName>
        <fullName evidence="23">4-hydroxyphenylpyruvic acid oxidase</fullName>
    </alternativeName>
</protein>
<dbReference type="GO" id="GO:0005789">
    <property type="term" value="C:endoplasmic reticulum membrane"/>
    <property type="evidence" value="ECO:0007669"/>
    <property type="project" value="UniProtKB-SubCell"/>
</dbReference>
<evidence type="ECO:0000256" key="1">
    <source>
        <dbReference type="ARBA" id="ARBA00001962"/>
    </source>
</evidence>
<evidence type="ECO:0000256" key="23">
    <source>
        <dbReference type="ARBA" id="ARBA00029786"/>
    </source>
</evidence>
<dbReference type="GO" id="GO:0006355">
    <property type="term" value="P:regulation of DNA-templated transcription"/>
    <property type="evidence" value="ECO:0007669"/>
    <property type="project" value="InterPro"/>
</dbReference>
<evidence type="ECO:0000256" key="20">
    <source>
        <dbReference type="ARBA" id="ARBA00023136"/>
    </source>
</evidence>
<dbReference type="Proteomes" id="UP000591131">
    <property type="component" value="Unassembled WGS sequence"/>
</dbReference>
<dbReference type="InterPro" id="IPR039187">
    <property type="entry name" value="SNO_AAA"/>
</dbReference>
<dbReference type="Gene3D" id="3.40.50.300">
    <property type="entry name" value="P-loop containing nucleotide triphosphate hydrolases"/>
    <property type="match status" value="1"/>
</dbReference>
<comment type="subunit">
    <text evidence="8">Homodimer.</text>
</comment>
<feature type="region of interest" description="Disordered" evidence="26">
    <location>
        <begin position="1768"/>
        <end position="1801"/>
    </location>
</feature>
<keyword evidence="16" id="KW-0223">Dioxygenase</keyword>
<keyword evidence="12" id="KW-0677">Repeat</keyword>
<dbReference type="Pfam" id="PF14696">
    <property type="entry name" value="Glyoxalase_5"/>
    <property type="match status" value="1"/>
</dbReference>
<dbReference type="InterPro" id="IPR027417">
    <property type="entry name" value="P-loop_NTPase"/>
</dbReference>
<dbReference type="InterPro" id="IPR023170">
    <property type="entry name" value="HhH_base_excis_C"/>
</dbReference>
<dbReference type="InterPro" id="IPR000445">
    <property type="entry name" value="HhH_motif"/>
</dbReference>
<feature type="compositionally biased region" description="Basic and acidic residues" evidence="26">
    <location>
        <begin position="1232"/>
        <end position="1244"/>
    </location>
</feature>
<keyword evidence="10" id="KW-0963">Cytoplasm</keyword>
<comment type="similarity">
    <text evidence="7">Belongs to the Nth/MutY family.</text>
</comment>
<keyword evidence="11" id="KW-0479">Metal-binding</keyword>
<evidence type="ECO:0000256" key="3">
    <source>
        <dbReference type="ARBA" id="ARBA00004406"/>
    </source>
</evidence>
<keyword evidence="22" id="KW-0326">Glycosidase</keyword>
<keyword evidence="29" id="KW-1185">Reference proteome</keyword>
<dbReference type="CDD" id="cd00056">
    <property type="entry name" value="ENDO3c"/>
    <property type="match status" value="1"/>
</dbReference>
<evidence type="ECO:0000256" key="18">
    <source>
        <dbReference type="ARBA" id="ARBA00023004"/>
    </source>
</evidence>
<dbReference type="OrthoDB" id="421838at2759"/>
<feature type="domain" description="VOC" evidence="27">
    <location>
        <begin position="360"/>
        <end position="490"/>
    </location>
</feature>
<feature type="region of interest" description="Disordered" evidence="26">
    <location>
        <begin position="296"/>
        <end position="323"/>
    </location>
</feature>
<dbReference type="FunFam" id="3.10.180.10:FF:000022">
    <property type="entry name" value="4-hydroxyphenylpyruvate dioxygenase"/>
    <property type="match status" value="1"/>
</dbReference>
<keyword evidence="14" id="KW-0378">Hydrolase</keyword>
<feature type="compositionally biased region" description="Low complexity" evidence="26">
    <location>
        <begin position="1773"/>
        <end position="1783"/>
    </location>
</feature>
<dbReference type="InterPro" id="IPR041736">
    <property type="entry name" value="4OHPhenylPyrv_dOase_N"/>
</dbReference>
<evidence type="ECO:0000256" key="10">
    <source>
        <dbReference type="ARBA" id="ARBA00022490"/>
    </source>
</evidence>
<gene>
    <name evidence="28" type="ORF">FOL47_003915</name>
</gene>
<dbReference type="GO" id="GO:0042393">
    <property type="term" value="F:histone binding"/>
    <property type="evidence" value="ECO:0007669"/>
    <property type="project" value="TreeGrafter"/>
</dbReference>
<dbReference type="Pfam" id="PF13872">
    <property type="entry name" value="AAA_34"/>
    <property type="match status" value="3"/>
</dbReference>
<dbReference type="InterPro" id="IPR037523">
    <property type="entry name" value="VOC_core"/>
</dbReference>
<evidence type="ECO:0000256" key="6">
    <source>
        <dbReference type="ARBA" id="ARBA00006992"/>
    </source>
</evidence>
<dbReference type="InterPro" id="IPR003265">
    <property type="entry name" value="HhH-GPD_domain"/>
</dbReference>
<evidence type="ECO:0000256" key="21">
    <source>
        <dbReference type="ARBA" id="ARBA00023204"/>
    </source>
</evidence>
<proteinExistence type="inferred from homology"/>
<keyword evidence="18" id="KW-0408">Iron</keyword>
<feature type="compositionally biased region" description="Basic residues" evidence="26">
    <location>
        <begin position="1258"/>
        <end position="1281"/>
    </location>
</feature>
<organism evidence="28 29">
    <name type="scientific">Perkinsus chesapeaki</name>
    <name type="common">Clam parasite</name>
    <name type="synonym">Perkinsus andrewsi</name>
    <dbReference type="NCBI Taxonomy" id="330153"/>
    <lineage>
        <taxon>Eukaryota</taxon>
        <taxon>Sar</taxon>
        <taxon>Alveolata</taxon>
        <taxon>Perkinsozoa</taxon>
        <taxon>Perkinsea</taxon>
        <taxon>Perkinsida</taxon>
        <taxon>Perkinsidae</taxon>
        <taxon>Perkinsus</taxon>
    </lineage>
</organism>
<dbReference type="Gene3D" id="1.10.1670.10">
    <property type="entry name" value="Helix-hairpin-Helix base-excision DNA repair enzymes (C-terminal)"/>
    <property type="match status" value="1"/>
</dbReference>
<comment type="catalytic activity">
    <reaction evidence="25">
        <text>3-(4-hydroxyphenyl)pyruvate + O2 = homogentisate + CO2</text>
        <dbReference type="Rhea" id="RHEA:16189"/>
        <dbReference type="ChEBI" id="CHEBI:15379"/>
        <dbReference type="ChEBI" id="CHEBI:16169"/>
        <dbReference type="ChEBI" id="CHEBI:16526"/>
        <dbReference type="ChEBI" id="CHEBI:36242"/>
        <dbReference type="EC" id="1.13.11.27"/>
    </reaction>
    <physiologicalReaction direction="left-to-right" evidence="25">
        <dbReference type="Rhea" id="RHEA:16190"/>
    </physiologicalReaction>
</comment>
<evidence type="ECO:0000256" key="12">
    <source>
        <dbReference type="ARBA" id="ARBA00022737"/>
    </source>
</evidence>
<dbReference type="FunFam" id="1.10.340.30:FF:000001">
    <property type="entry name" value="Endonuclease III"/>
    <property type="match status" value="1"/>
</dbReference>
<keyword evidence="19" id="KW-0333">Golgi apparatus</keyword>
<evidence type="ECO:0000256" key="7">
    <source>
        <dbReference type="ARBA" id="ARBA00008343"/>
    </source>
</evidence>
<evidence type="ECO:0000256" key="22">
    <source>
        <dbReference type="ARBA" id="ARBA00023295"/>
    </source>
</evidence>
<evidence type="ECO:0000256" key="2">
    <source>
        <dbReference type="ARBA" id="ARBA00004395"/>
    </source>
</evidence>
<dbReference type="GO" id="GO:0005634">
    <property type="term" value="C:nucleus"/>
    <property type="evidence" value="ECO:0007669"/>
    <property type="project" value="TreeGrafter"/>
</dbReference>
<dbReference type="PANTHER" id="PTHR12706:SF30">
    <property type="entry name" value="PROTEIN STRAWBERRY NOTCH-RELATED"/>
    <property type="match status" value="1"/>
</dbReference>
<evidence type="ECO:0000256" key="16">
    <source>
        <dbReference type="ARBA" id="ARBA00022964"/>
    </source>
</evidence>
<dbReference type="Pfam" id="PF00903">
    <property type="entry name" value="Glyoxalase"/>
    <property type="match status" value="1"/>
</dbReference>